<comment type="subcellular location">
    <subcellularLocation>
        <location evidence="1">Cell outer membrane</location>
        <topology evidence="1">Multi-pass membrane protein</topology>
    </subcellularLocation>
</comment>
<reference evidence="9 10" key="1">
    <citation type="submission" date="2015-08" db="EMBL/GenBank/DDBJ databases">
        <title>Complete genome sequence of Sulfurifustis variabilis.</title>
        <authorList>
            <person name="Miura A."/>
            <person name="Kojima H."/>
            <person name="Fukui M."/>
        </authorList>
    </citation>
    <scope>NUCLEOTIDE SEQUENCE [LARGE SCALE GENOMIC DNA]</scope>
    <source>
        <strain evidence="10">skN76</strain>
    </source>
</reference>
<evidence type="ECO:0000256" key="6">
    <source>
        <dbReference type="ARBA" id="ARBA00023136"/>
    </source>
</evidence>
<dbReference type="GO" id="GO:0015483">
    <property type="term" value="F:long-chain fatty acid transporting porin activity"/>
    <property type="evidence" value="ECO:0007669"/>
    <property type="project" value="TreeGrafter"/>
</dbReference>
<feature type="signal peptide" evidence="8">
    <location>
        <begin position="1"/>
        <end position="23"/>
    </location>
</feature>
<name>A0A1B4VDI9_9GAMM</name>
<dbReference type="Gene3D" id="2.40.160.60">
    <property type="entry name" value="Outer membrane protein transport protein (OMPP1/FadL/TodX)"/>
    <property type="match status" value="1"/>
</dbReference>
<keyword evidence="10" id="KW-1185">Reference proteome</keyword>
<keyword evidence="3" id="KW-1134">Transmembrane beta strand</keyword>
<dbReference type="InterPro" id="IPR005017">
    <property type="entry name" value="OMPP1/FadL/TodX"/>
</dbReference>
<evidence type="ECO:0000256" key="2">
    <source>
        <dbReference type="ARBA" id="ARBA00008163"/>
    </source>
</evidence>
<evidence type="ECO:0000256" key="3">
    <source>
        <dbReference type="ARBA" id="ARBA00022452"/>
    </source>
</evidence>
<evidence type="ECO:0000256" key="8">
    <source>
        <dbReference type="SAM" id="SignalP"/>
    </source>
</evidence>
<protein>
    <submittedName>
        <fullName evidence="9">Long-chain fatty acid transporter</fullName>
    </submittedName>
</protein>
<gene>
    <name evidence="9" type="ORF">SVA_1485</name>
</gene>
<sequence>MKKAASRLLGFAIGLALSLPANTYATNGMFGIGYGAKATGMGGAGVAYPQDAMAVAYNPALMTQIDARFDVTLELLNPPRAVAHDSALLPTDERSRYDLFPVPALGSVLSDSGGVVAIGYALIGAGLGTDYKQTDGTFFDPLGGTKSEDRVGVFLMQMQFLPSIAYRINDNHSVGLGVVVAAQTFRSFGLEAFVDLGFSSSSEGLTNQGYDWGFGLGYRLGWFGTFLDKRLNLGLNWSPKVNMQRFNRYEGLFANRGEFDIPENFTVGLAYKLTHKSTVAFDVERIFWSEVPSIGNPGPLASDPSNFFPLCPPGTDPTPCLLGGPKGLGFGWENQTVYKIGIDYKYTPGLTFRAGYNYGKAPIPDDQVLFNMLAPATTEKHATLGATLALGKESEISFHLMHAFKNTIKGPTAFPPPGYPVTQGANASIAMEQTSIGVAYGAKF</sequence>
<dbReference type="PANTHER" id="PTHR35093">
    <property type="entry name" value="OUTER MEMBRANE PROTEIN NMB0088-RELATED"/>
    <property type="match status" value="1"/>
</dbReference>
<dbReference type="Pfam" id="PF03349">
    <property type="entry name" value="Toluene_X"/>
    <property type="match status" value="1"/>
</dbReference>
<feature type="chain" id="PRO_5008571412" evidence="8">
    <location>
        <begin position="24"/>
        <end position="444"/>
    </location>
</feature>
<dbReference type="EMBL" id="AP014936">
    <property type="protein sequence ID" value="BAU48047.1"/>
    <property type="molecule type" value="Genomic_DNA"/>
</dbReference>
<accession>A0A1B4VDI9</accession>
<organism evidence="9 10">
    <name type="scientific">Sulfurifustis variabilis</name>
    <dbReference type="NCBI Taxonomy" id="1675686"/>
    <lineage>
        <taxon>Bacteria</taxon>
        <taxon>Pseudomonadati</taxon>
        <taxon>Pseudomonadota</taxon>
        <taxon>Gammaproteobacteria</taxon>
        <taxon>Acidiferrobacterales</taxon>
        <taxon>Acidiferrobacteraceae</taxon>
        <taxon>Sulfurifustis</taxon>
    </lineage>
</organism>
<keyword evidence="7" id="KW-0998">Cell outer membrane</keyword>
<comment type="similarity">
    <text evidence="2">Belongs to the OmpP1/FadL family.</text>
</comment>
<dbReference type="OrthoDB" id="19849at2"/>
<keyword evidence="4" id="KW-0812">Transmembrane</keyword>
<evidence type="ECO:0000313" key="10">
    <source>
        <dbReference type="Proteomes" id="UP000218899"/>
    </source>
</evidence>
<evidence type="ECO:0000256" key="5">
    <source>
        <dbReference type="ARBA" id="ARBA00022729"/>
    </source>
</evidence>
<evidence type="ECO:0000256" key="7">
    <source>
        <dbReference type="ARBA" id="ARBA00023237"/>
    </source>
</evidence>
<dbReference type="RefSeq" id="WP_096460598.1">
    <property type="nucleotide sequence ID" value="NZ_AP014936.1"/>
</dbReference>
<keyword evidence="6" id="KW-0472">Membrane</keyword>
<dbReference type="SUPFAM" id="SSF56935">
    <property type="entry name" value="Porins"/>
    <property type="match status" value="1"/>
</dbReference>
<dbReference type="AlphaFoldDB" id="A0A1B4VDI9"/>
<keyword evidence="5 8" id="KW-0732">Signal</keyword>
<dbReference type="GO" id="GO:0009279">
    <property type="term" value="C:cell outer membrane"/>
    <property type="evidence" value="ECO:0007669"/>
    <property type="project" value="UniProtKB-SubCell"/>
</dbReference>
<dbReference type="Proteomes" id="UP000218899">
    <property type="component" value="Chromosome"/>
</dbReference>
<evidence type="ECO:0000256" key="1">
    <source>
        <dbReference type="ARBA" id="ARBA00004571"/>
    </source>
</evidence>
<dbReference type="KEGG" id="sva:SVA_1485"/>
<evidence type="ECO:0000313" key="9">
    <source>
        <dbReference type="EMBL" id="BAU48047.1"/>
    </source>
</evidence>
<evidence type="ECO:0000256" key="4">
    <source>
        <dbReference type="ARBA" id="ARBA00022692"/>
    </source>
</evidence>
<dbReference type="PANTHER" id="PTHR35093:SF8">
    <property type="entry name" value="OUTER MEMBRANE PROTEIN NMB0088-RELATED"/>
    <property type="match status" value="1"/>
</dbReference>
<proteinExistence type="inferred from homology"/>